<organism evidence="8 9">
    <name type="scientific">Sphagnum jensenii</name>
    <dbReference type="NCBI Taxonomy" id="128206"/>
    <lineage>
        <taxon>Eukaryota</taxon>
        <taxon>Viridiplantae</taxon>
        <taxon>Streptophyta</taxon>
        <taxon>Embryophyta</taxon>
        <taxon>Bryophyta</taxon>
        <taxon>Sphagnophytina</taxon>
        <taxon>Sphagnopsida</taxon>
        <taxon>Sphagnales</taxon>
        <taxon>Sphagnaceae</taxon>
        <taxon>Sphagnum</taxon>
    </lineage>
</organism>
<proteinExistence type="inferred from homology"/>
<evidence type="ECO:0000313" key="9">
    <source>
        <dbReference type="Proteomes" id="UP001497444"/>
    </source>
</evidence>
<feature type="coiled-coil region" evidence="6">
    <location>
        <begin position="306"/>
        <end position="333"/>
    </location>
</feature>
<dbReference type="PANTHER" id="PTHR31113">
    <property type="entry name" value="UPF0496 PROTEIN 3-RELATED"/>
    <property type="match status" value="1"/>
</dbReference>
<evidence type="ECO:0000256" key="6">
    <source>
        <dbReference type="SAM" id="Coils"/>
    </source>
</evidence>
<dbReference type="Proteomes" id="UP001497444">
    <property type="component" value="Chromosome 18"/>
</dbReference>
<keyword evidence="5" id="KW-0472">Membrane</keyword>
<feature type="region of interest" description="Disordered" evidence="7">
    <location>
        <begin position="1"/>
        <end position="29"/>
    </location>
</feature>
<dbReference type="InterPro" id="IPR007749">
    <property type="entry name" value="DUF677"/>
</dbReference>
<keyword evidence="6" id="KW-0175">Coiled coil</keyword>
<evidence type="ECO:0000256" key="3">
    <source>
        <dbReference type="ARBA" id="ARBA00022692"/>
    </source>
</evidence>
<evidence type="ECO:0000313" key="8">
    <source>
        <dbReference type="EMBL" id="CAK9265882.1"/>
    </source>
</evidence>
<dbReference type="EMBL" id="OZ020113">
    <property type="protein sequence ID" value="CAK9265882.1"/>
    <property type="molecule type" value="Genomic_DNA"/>
</dbReference>
<comment type="subcellular location">
    <subcellularLocation>
        <location evidence="1">Membrane</location>
    </subcellularLocation>
</comment>
<protein>
    <submittedName>
        <fullName evidence="8">Uncharacterized protein</fullName>
    </submittedName>
</protein>
<sequence>MGNSNSHSSQGDVVQPLVGRLPTSSSGGSGVYDSLADYEAACKTDPDVKKFDDKLQTRTQKALSSLAAGVEEPGQGVSFKSLKDVTTSLLEVDKEVVDVILNCRNDVWANEELKELVEDYFDTSSTALDFCGVLEKYIQKTRDRELYIQMALKHFPTEDDPTQVDCEAVLKELKAFIEAADPFLDDFNEQFRKVYDSHVAMKKKLELKKMKLDNKLRAVRGWTKLSNVILAANCTSVILCGLVSDVVAAPEVAAHLVAETTKPGCTGTHTSGSWLRPFCSRYSRIKAKTAIVEDAVRGNYVAIQDLNNIKASVDRLENEIAAIVRNVRFGEERKHDPFSLQVAMVAIGWKQAAFIELLEELQNTVSSSRNRISRARRVVLERILENREHVFRPQSSQSSQTFDDLARLISRARGESMQVSWQGKEQEACDEL</sequence>
<name>A0ABP0WG82_9BRYO</name>
<dbReference type="Pfam" id="PF05055">
    <property type="entry name" value="DUF677"/>
    <property type="match status" value="1"/>
</dbReference>
<reference evidence="8" key="1">
    <citation type="submission" date="2024-02" db="EMBL/GenBank/DDBJ databases">
        <authorList>
            <consortium name="ELIXIR-Norway"/>
            <consortium name="Elixir Norway"/>
        </authorList>
    </citation>
    <scope>NUCLEOTIDE SEQUENCE</scope>
</reference>
<gene>
    <name evidence="8" type="ORF">CSSPJE1EN1_LOCUS11360</name>
</gene>
<feature type="compositionally biased region" description="Polar residues" evidence="7">
    <location>
        <begin position="1"/>
        <end position="12"/>
    </location>
</feature>
<comment type="similarity">
    <text evidence="2">Belongs to the UPF0496 family.</text>
</comment>
<accession>A0ABP0WG82</accession>
<evidence type="ECO:0000256" key="2">
    <source>
        <dbReference type="ARBA" id="ARBA00009074"/>
    </source>
</evidence>
<evidence type="ECO:0000256" key="5">
    <source>
        <dbReference type="ARBA" id="ARBA00023136"/>
    </source>
</evidence>
<evidence type="ECO:0000256" key="4">
    <source>
        <dbReference type="ARBA" id="ARBA00022989"/>
    </source>
</evidence>
<keyword evidence="4" id="KW-1133">Transmembrane helix</keyword>
<keyword evidence="3" id="KW-0812">Transmembrane</keyword>
<evidence type="ECO:0000256" key="1">
    <source>
        <dbReference type="ARBA" id="ARBA00004370"/>
    </source>
</evidence>
<dbReference type="PANTHER" id="PTHR31113:SF3">
    <property type="entry name" value="UPF0496 PROTEIN 1"/>
    <property type="match status" value="1"/>
</dbReference>
<evidence type="ECO:0000256" key="7">
    <source>
        <dbReference type="SAM" id="MobiDB-lite"/>
    </source>
</evidence>
<keyword evidence="9" id="KW-1185">Reference proteome</keyword>